<keyword evidence="4" id="KW-0158">Chromosome</keyword>
<dbReference type="OrthoDB" id="277961at2759"/>
<evidence type="ECO:0000256" key="6">
    <source>
        <dbReference type="ARBA" id="ARBA00022934"/>
    </source>
</evidence>
<dbReference type="Proteomes" id="UP000789595">
    <property type="component" value="Unassembled WGS sequence"/>
</dbReference>
<evidence type="ECO:0000256" key="1">
    <source>
        <dbReference type="ARBA" id="ARBA00004286"/>
    </source>
</evidence>
<dbReference type="GO" id="GO:0005730">
    <property type="term" value="C:nucleolus"/>
    <property type="evidence" value="ECO:0007669"/>
    <property type="project" value="UniProtKB-SubCell"/>
</dbReference>
<keyword evidence="8" id="KW-0539">Nucleus</keyword>
<dbReference type="EMBL" id="CAKKNE010000002">
    <property type="protein sequence ID" value="CAH0369351.1"/>
    <property type="molecule type" value="Genomic_DNA"/>
</dbReference>
<feature type="compositionally biased region" description="Pro residues" evidence="10">
    <location>
        <begin position="26"/>
        <end position="39"/>
    </location>
</feature>
<evidence type="ECO:0000256" key="10">
    <source>
        <dbReference type="SAM" id="MobiDB-lite"/>
    </source>
</evidence>
<comment type="function">
    <text evidence="9">Required for proper chromosome segregation during mitosis and error-free mitotic progression.</text>
</comment>
<evidence type="ECO:0000256" key="2">
    <source>
        <dbReference type="ARBA" id="ARBA00004604"/>
    </source>
</evidence>
<evidence type="ECO:0000313" key="12">
    <source>
        <dbReference type="Proteomes" id="UP000789595"/>
    </source>
</evidence>
<comment type="caution">
    <text evidence="11">The sequence shown here is derived from an EMBL/GenBank/DDBJ whole genome shotgun (WGS) entry which is preliminary data.</text>
</comment>
<sequence>MAKPKTRPTRREPTYAAVAKPVAVEAPPPAPSAPAPPPAAVDVRGRNVSGRPWKQPPKSRSSSLKMTQPRKSWDAKKRDREARQRAREKEAELVEARKERIAEQKRKTEEKRSRKRRNEFRNAQYQVITNDKTVKSLSKKKLRQIKRTRVAADGEVELVDAYAPMHGPRAKRVRGGK</sequence>
<dbReference type="PANTHER" id="PTHR13557:SF1">
    <property type="entry name" value="COILED-COIL DOMAIN-CONTAINING PROTEIN 86"/>
    <property type="match status" value="1"/>
</dbReference>
<feature type="compositionally biased region" description="Basic and acidic residues" evidence="10">
    <location>
        <begin position="71"/>
        <end position="112"/>
    </location>
</feature>
<keyword evidence="5" id="KW-0597">Phosphoprotein</keyword>
<feature type="compositionally biased region" description="Low complexity" evidence="10">
    <location>
        <begin position="16"/>
        <end position="25"/>
    </location>
</feature>
<dbReference type="InterPro" id="IPR026570">
    <property type="entry name" value="CCDC86"/>
</dbReference>
<evidence type="ECO:0000256" key="3">
    <source>
        <dbReference type="ARBA" id="ARBA00016738"/>
    </source>
</evidence>
<keyword evidence="6" id="KW-0164">Citrullination</keyword>
<feature type="region of interest" description="Disordered" evidence="10">
    <location>
        <begin position="1"/>
        <end position="123"/>
    </location>
</feature>
<keyword evidence="7" id="KW-0175">Coiled coil</keyword>
<protein>
    <recommendedName>
        <fullName evidence="3">Coiled-coil domain-containing protein 86</fullName>
    </recommendedName>
</protein>
<evidence type="ECO:0000256" key="7">
    <source>
        <dbReference type="ARBA" id="ARBA00023054"/>
    </source>
</evidence>
<accession>A0A8J2SEY7</accession>
<keyword evidence="12" id="KW-1185">Reference proteome</keyword>
<reference evidence="11" key="1">
    <citation type="submission" date="2021-11" db="EMBL/GenBank/DDBJ databases">
        <authorList>
            <consortium name="Genoscope - CEA"/>
            <person name="William W."/>
        </authorList>
    </citation>
    <scope>NUCLEOTIDE SEQUENCE</scope>
</reference>
<comment type="subcellular location">
    <subcellularLocation>
        <location evidence="1">Chromosome</location>
    </subcellularLocation>
    <subcellularLocation>
        <location evidence="2">Nucleus</location>
        <location evidence="2">Nucleolus</location>
    </subcellularLocation>
</comment>
<proteinExistence type="predicted"/>
<organism evidence="11 12">
    <name type="scientific">Pelagomonas calceolata</name>
    <dbReference type="NCBI Taxonomy" id="35677"/>
    <lineage>
        <taxon>Eukaryota</taxon>
        <taxon>Sar</taxon>
        <taxon>Stramenopiles</taxon>
        <taxon>Ochrophyta</taxon>
        <taxon>Pelagophyceae</taxon>
        <taxon>Pelagomonadales</taxon>
        <taxon>Pelagomonadaceae</taxon>
        <taxon>Pelagomonas</taxon>
    </lineage>
</organism>
<dbReference type="GO" id="GO:0005694">
    <property type="term" value="C:chromosome"/>
    <property type="evidence" value="ECO:0007669"/>
    <property type="project" value="UniProtKB-SubCell"/>
</dbReference>
<evidence type="ECO:0000256" key="9">
    <source>
        <dbReference type="ARBA" id="ARBA00093307"/>
    </source>
</evidence>
<evidence type="ECO:0000256" key="8">
    <source>
        <dbReference type="ARBA" id="ARBA00023242"/>
    </source>
</evidence>
<evidence type="ECO:0000256" key="5">
    <source>
        <dbReference type="ARBA" id="ARBA00022553"/>
    </source>
</evidence>
<gene>
    <name evidence="11" type="ORF">PECAL_2P24720</name>
</gene>
<dbReference type="PANTHER" id="PTHR13557">
    <property type="entry name" value="COILED-COIL DOMAIN-CONTAINING PROTEIN 86"/>
    <property type="match status" value="1"/>
</dbReference>
<evidence type="ECO:0000256" key="4">
    <source>
        <dbReference type="ARBA" id="ARBA00022454"/>
    </source>
</evidence>
<feature type="compositionally biased region" description="Polar residues" evidence="10">
    <location>
        <begin position="58"/>
        <end position="70"/>
    </location>
</feature>
<evidence type="ECO:0000313" key="11">
    <source>
        <dbReference type="EMBL" id="CAH0369351.1"/>
    </source>
</evidence>
<name>A0A8J2SEY7_9STRA</name>
<dbReference type="AlphaFoldDB" id="A0A8J2SEY7"/>